<proteinExistence type="predicted"/>
<accession>A0ABT6W511</accession>
<dbReference type="RefSeq" id="WP_271322983.1">
    <property type="nucleotide sequence ID" value="NZ_JAAGKO020000040.1"/>
</dbReference>
<protein>
    <submittedName>
        <fullName evidence="1">Uncharacterized protein</fullName>
    </submittedName>
</protein>
<keyword evidence="2" id="KW-1185">Reference proteome</keyword>
<comment type="caution">
    <text evidence="1">The sequence shown here is derived from an EMBL/GenBank/DDBJ whole genome shotgun (WGS) entry which is preliminary data.</text>
</comment>
<dbReference type="Proteomes" id="UP001156398">
    <property type="component" value="Unassembled WGS sequence"/>
</dbReference>
<evidence type="ECO:0000313" key="2">
    <source>
        <dbReference type="Proteomes" id="UP001156398"/>
    </source>
</evidence>
<dbReference type="EMBL" id="JAAGKO020000040">
    <property type="protein sequence ID" value="MDI5965821.1"/>
    <property type="molecule type" value="Genomic_DNA"/>
</dbReference>
<evidence type="ECO:0000313" key="1">
    <source>
        <dbReference type="EMBL" id="MDI5965821.1"/>
    </source>
</evidence>
<reference evidence="1 2" key="1">
    <citation type="submission" date="2023-05" db="EMBL/GenBank/DDBJ databases">
        <title>Streptantibioticus silvisoli sp. nov., acidotolerant actinomycetes 1 from pine litter.</title>
        <authorList>
            <person name="Swiecimska M."/>
            <person name="Golinska P."/>
            <person name="Sangal V."/>
            <person name="Wachnowicz B."/>
            <person name="Goodfellow M."/>
        </authorList>
    </citation>
    <scope>NUCLEOTIDE SEQUENCE [LARGE SCALE GENOMIC DNA]</scope>
    <source>
        <strain evidence="1 2">SL54</strain>
    </source>
</reference>
<sequence>MIRLDLSITSNILGETTLRADRIRRDTLTQLALALRGDHATDVQNALDALIDAVASPDDAEGAEIDALVDDIEAEADMGPAEMRLSRTDLGQLLRQGSEVYHPAARPLAVVDGGVAA</sequence>
<organism evidence="1 2">
    <name type="scientific">Streptantibioticus silvisoli</name>
    <dbReference type="NCBI Taxonomy" id="2705255"/>
    <lineage>
        <taxon>Bacteria</taxon>
        <taxon>Bacillati</taxon>
        <taxon>Actinomycetota</taxon>
        <taxon>Actinomycetes</taxon>
        <taxon>Kitasatosporales</taxon>
        <taxon>Streptomycetaceae</taxon>
        <taxon>Streptantibioticus</taxon>
    </lineage>
</organism>
<gene>
    <name evidence="1" type="ORF">POF43_024345</name>
</gene>
<name>A0ABT6W511_9ACTN</name>